<reference evidence="3 4" key="1">
    <citation type="journal article" date="2011" name="J. Bacteriol.">
        <title>Genome sequence of Chthoniobacter flavus Ellin428, an aerobic heterotrophic soil bacterium.</title>
        <authorList>
            <person name="Kant R."/>
            <person name="van Passel M.W."/>
            <person name="Palva A."/>
            <person name="Lucas S."/>
            <person name="Lapidus A."/>
            <person name="Glavina Del Rio T."/>
            <person name="Dalin E."/>
            <person name="Tice H."/>
            <person name="Bruce D."/>
            <person name="Goodwin L."/>
            <person name="Pitluck S."/>
            <person name="Larimer F.W."/>
            <person name="Land M.L."/>
            <person name="Hauser L."/>
            <person name="Sangwan P."/>
            <person name="de Vos W.M."/>
            <person name="Janssen P.H."/>
            <person name="Smidt H."/>
        </authorList>
    </citation>
    <scope>NUCLEOTIDE SEQUENCE [LARGE SCALE GENOMIC DNA]</scope>
    <source>
        <strain evidence="3 4">Ellin428</strain>
    </source>
</reference>
<dbReference type="InParanoid" id="B4D277"/>
<gene>
    <name evidence="3" type="ORF">CfE428DRAFT_3002</name>
</gene>
<dbReference type="InterPro" id="IPR013783">
    <property type="entry name" value="Ig-like_fold"/>
</dbReference>
<evidence type="ECO:0000259" key="2">
    <source>
        <dbReference type="PROSITE" id="PS50835"/>
    </source>
</evidence>
<accession>B4D277</accession>
<dbReference type="EMBL" id="ABVL01000008">
    <property type="protein sequence ID" value="EDY19317.1"/>
    <property type="molecule type" value="Genomic_DNA"/>
</dbReference>
<sequence precursor="true">MISRAFVALAIGGGVLLFAANSMGGTVTGVGLNNFNQATPPATLASGVRLSAGREFNLALNSDGTVVGWGNSGEGRSTPPSDLASALAISAGSYHSLAVKADGTISGWGYAANGLLDIPANLQSVVSVAAGSYHSLALQRDGSVVAWGYAGNGRATPPSDLRDVVAIGAGRDFSVALKSDGTVVAWGLDDQGQTDVPTGLANVVAISVGANHTLALKSDGTVAAWGLNDAGQTTIPTGLTNVVAIAAGEQHSLALKSDGTVQGWGDNSSNQLNVTGSDIRAIAAGGYHSLALHGTGPLITTQPHGQTSLAGSSTTLSVGATGSGLTYQWQLNGQDIVGATGSTLILNKVTRSTAGIYTVRVTSSNGSTTSQNTVVVVRGHLRAARPQMLPGGSMRLFFRMSSAIRLPRQISGAIRHRSRPICKAGRLSTSLSPSKVARFKSMIRPPRNTSTASIASEKNKDPPANQFSYGSGL</sequence>
<dbReference type="PROSITE" id="PS00626">
    <property type="entry name" value="RCC1_2"/>
    <property type="match status" value="3"/>
</dbReference>
<dbReference type="Gene3D" id="2.60.40.10">
    <property type="entry name" value="Immunoglobulins"/>
    <property type="match status" value="1"/>
</dbReference>
<dbReference type="InterPro" id="IPR036179">
    <property type="entry name" value="Ig-like_dom_sf"/>
</dbReference>
<name>B4D277_9BACT</name>
<dbReference type="InterPro" id="IPR003599">
    <property type="entry name" value="Ig_sub"/>
</dbReference>
<evidence type="ECO:0000256" key="1">
    <source>
        <dbReference type="SAM" id="MobiDB-lite"/>
    </source>
</evidence>
<protein>
    <submittedName>
        <fullName evidence="3">Immunoglobulin I-set domain protein</fullName>
    </submittedName>
</protein>
<feature type="domain" description="Ig-like" evidence="2">
    <location>
        <begin position="297"/>
        <end position="375"/>
    </location>
</feature>
<dbReference type="STRING" id="497964.CfE428DRAFT_3002"/>
<dbReference type="GO" id="GO:0005737">
    <property type="term" value="C:cytoplasm"/>
    <property type="evidence" value="ECO:0007669"/>
    <property type="project" value="TreeGrafter"/>
</dbReference>
<dbReference type="SUPFAM" id="SSF50985">
    <property type="entry name" value="RCC1/BLIP-II"/>
    <property type="match status" value="1"/>
</dbReference>
<dbReference type="Pfam" id="PF13540">
    <property type="entry name" value="RCC1_2"/>
    <property type="match status" value="6"/>
</dbReference>
<dbReference type="AlphaFoldDB" id="B4D277"/>
<organism evidence="3 4">
    <name type="scientific">Chthoniobacter flavus Ellin428</name>
    <dbReference type="NCBI Taxonomy" id="497964"/>
    <lineage>
        <taxon>Bacteria</taxon>
        <taxon>Pseudomonadati</taxon>
        <taxon>Verrucomicrobiota</taxon>
        <taxon>Spartobacteria</taxon>
        <taxon>Chthoniobacterales</taxon>
        <taxon>Chthoniobacteraceae</taxon>
        <taxon>Chthoniobacter</taxon>
    </lineage>
</organism>
<feature type="compositionally biased region" description="Polar residues" evidence="1">
    <location>
        <begin position="447"/>
        <end position="456"/>
    </location>
</feature>
<dbReference type="RefSeq" id="WP_006980327.1">
    <property type="nucleotide sequence ID" value="NZ_ABVL01000008.1"/>
</dbReference>
<dbReference type="PROSITE" id="PS50012">
    <property type="entry name" value="RCC1_3"/>
    <property type="match status" value="5"/>
</dbReference>
<feature type="region of interest" description="Disordered" evidence="1">
    <location>
        <begin position="444"/>
        <end position="473"/>
    </location>
</feature>
<dbReference type="Proteomes" id="UP000005824">
    <property type="component" value="Unassembled WGS sequence"/>
</dbReference>
<dbReference type="PANTHER" id="PTHR45982:SF1">
    <property type="entry name" value="REGULATOR OF CHROMOSOME CONDENSATION"/>
    <property type="match status" value="1"/>
</dbReference>
<dbReference type="PROSITE" id="PS50835">
    <property type="entry name" value="IG_LIKE"/>
    <property type="match status" value="1"/>
</dbReference>
<dbReference type="SMART" id="SM00409">
    <property type="entry name" value="IG"/>
    <property type="match status" value="1"/>
</dbReference>
<dbReference type="PANTHER" id="PTHR45982">
    <property type="entry name" value="REGULATOR OF CHROMOSOME CONDENSATION"/>
    <property type="match status" value="1"/>
</dbReference>
<dbReference type="InterPro" id="IPR009091">
    <property type="entry name" value="RCC1/BLIP-II"/>
</dbReference>
<dbReference type="InterPro" id="IPR051553">
    <property type="entry name" value="Ran_GTPase-activating"/>
</dbReference>
<dbReference type="InterPro" id="IPR000408">
    <property type="entry name" value="Reg_chr_condens"/>
</dbReference>
<dbReference type="GO" id="GO:0005085">
    <property type="term" value="F:guanyl-nucleotide exchange factor activity"/>
    <property type="evidence" value="ECO:0007669"/>
    <property type="project" value="TreeGrafter"/>
</dbReference>
<dbReference type="CDD" id="cd00096">
    <property type="entry name" value="Ig"/>
    <property type="match status" value="1"/>
</dbReference>
<comment type="caution">
    <text evidence="3">The sequence shown here is derived from an EMBL/GenBank/DDBJ whole genome shotgun (WGS) entry which is preliminary data.</text>
</comment>
<dbReference type="eggNOG" id="COG5184">
    <property type="taxonomic scope" value="Bacteria"/>
</dbReference>
<dbReference type="Gene3D" id="2.130.10.30">
    <property type="entry name" value="Regulator of chromosome condensation 1/beta-lactamase-inhibitor protein II"/>
    <property type="match status" value="2"/>
</dbReference>
<evidence type="ECO:0000313" key="4">
    <source>
        <dbReference type="Proteomes" id="UP000005824"/>
    </source>
</evidence>
<proteinExistence type="predicted"/>
<evidence type="ECO:0000313" key="3">
    <source>
        <dbReference type="EMBL" id="EDY19317.1"/>
    </source>
</evidence>
<keyword evidence="4" id="KW-1185">Reference proteome</keyword>
<dbReference type="InterPro" id="IPR007110">
    <property type="entry name" value="Ig-like_dom"/>
</dbReference>
<dbReference type="SUPFAM" id="SSF48726">
    <property type="entry name" value="Immunoglobulin"/>
    <property type="match status" value="1"/>
</dbReference>